<dbReference type="Proteomes" id="UP000649179">
    <property type="component" value="Unassembled WGS sequence"/>
</dbReference>
<proteinExistence type="predicted"/>
<evidence type="ECO:0000259" key="1">
    <source>
        <dbReference type="Pfam" id="PF06259"/>
    </source>
</evidence>
<reference evidence="2" key="2">
    <citation type="submission" date="2020-09" db="EMBL/GenBank/DDBJ databases">
        <authorList>
            <person name="Sun Q."/>
            <person name="Zhou Y."/>
        </authorList>
    </citation>
    <scope>NUCLEOTIDE SEQUENCE</scope>
    <source>
        <strain evidence="2">CGMCC 1.16067</strain>
    </source>
</reference>
<keyword evidence="3" id="KW-1185">Reference proteome</keyword>
<dbReference type="Pfam" id="PF06259">
    <property type="entry name" value="Abhydrolase_8"/>
    <property type="match status" value="1"/>
</dbReference>
<dbReference type="RefSeq" id="WP_188781232.1">
    <property type="nucleotide sequence ID" value="NZ_BMKQ01000002.1"/>
</dbReference>
<evidence type="ECO:0000313" key="2">
    <source>
        <dbReference type="EMBL" id="GGF56804.1"/>
    </source>
</evidence>
<comment type="caution">
    <text evidence="2">The sequence shown here is derived from an EMBL/GenBank/DDBJ whole genome shotgun (WGS) entry which is preliminary data.</text>
</comment>
<protein>
    <recommendedName>
        <fullName evidence="1">DUF1023 domain-containing protein</fullName>
    </recommendedName>
</protein>
<dbReference type="AlphaFoldDB" id="A0A917BU17"/>
<dbReference type="SUPFAM" id="SSF140453">
    <property type="entry name" value="EsxAB dimer-like"/>
    <property type="match status" value="1"/>
</dbReference>
<evidence type="ECO:0000313" key="3">
    <source>
        <dbReference type="Proteomes" id="UP000649179"/>
    </source>
</evidence>
<dbReference type="EMBL" id="BMKQ01000002">
    <property type="protein sequence ID" value="GGF56804.1"/>
    <property type="molecule type" value="Genomic_DNA"/>
</dbReference>
<dbReference type="Gene3D" id="1.10.287.1060">
    <property type="entry name" value="ESAT-6-like"/>
    <property type="match status" value="1"/>
</dbReference>
<dbReference type="InterPro" id="IPR010427">
    <property type="entry name" value="DUF1023"/>
</dbReference>
<sequence>MAEFVPPDGDPGLLRAAAGNFRSIAAHFDQQATTIRTQAQTALDTGEWKGGHSLRFRAGADGVTAQAADAATSLGSVAETLTVLAVNLQTTIEEVEKCKRMAEHAEAEARHDVSRLDPDSPTFETARGATLNWADIAYWNYAGQAEKAKTRYEQQARAAASSIDALTDRAVPGGSGLSLNQIAAAVDASTGLDDFAGVDALSEAQAWAALESWTDPDSGLGTLLDGLNVYGATSMAPSAAAQWWSTLTPLQQMAAIRTNPELGNLDGVAYWARDLANRSQIGVYRHQLEQQLAALRALRPDGPTRDVGSADREQQMRLIEDKLKSLKEVARLAEQPDHHVVGLDLSHERAQAIIAQGDLDSARYTSVFTPGLTSTVQGMQDNDDDMRSLRDRGARNLVDAMSAAQIHAAGGKAQAYLQAQRQVATVTWLDYQAPQLSSDSMLSTNSVASSHTAKEGGAALADFYRGLHQSRTHGVHDDPHVLAMAHSYGTTVQGYAARHHGTGIDTAYFSESPGMAADSADDLVVPHGQVFYSEGDNDQVADARQFGIDPSEMPGVKHLETRAATDPTTGLPLAGVTKHPFAAYAADHTTSGYNQAKLLVDQQEDLIYGNDTDTLDDLRLRDRLDNPLTVGIPYVGPGLYALNKGFEALGD</sequence>
<gene>
    <name evidence="2" type="ORF">GCM10011519_33400</name>
</gene>
<accession>A0A917BU17</accession>
<name>A0A917BU17_9ACTN</name>
<feature type="domain" description="DUF1023" evidence="1">
    <location>
        <begin position="349"/>
        <end position="545"/>
    </location>
</feature>
<reference evidence="2" key="1">
    <citation type="journal article" date="2014" name="Int. J. Syst. Evol. Microbiol.">
        <title>Complete genome sequence of Corynebacterium casei LMG S-19264T (=DSM 44701T), isolated from a smear-ripened cheese.</title>
        <authorList>
            <consortium name="US DOE Joint Genome Institute (JGI-PGF)"/>
            <person name="Walter F."/>
            <person name="Albersmeier A."/>
            <person name="Kalinowski J."/>
            <person name="Ruckert C."/>
        </authorList>
    </citation>
    <scope>NUCLEOTIDE SEQUENCE</scope>
    <source>
        <strain evidence="2">CGMCC 1.16067</strain>
    </source>
</reference>
<dbReference type="InterPro" id="IPR036689">
    <property type="entry name" value="ESAT-6-like_sf"/>
</dbReference>
<organism evidence="2 3">
    <name type="scientific">Marmoricola endophyticus</name>
    <dbReference type="NCBI Taxonomy" id="2040280"/>
    <lineage>
        <taxon>Bacteria</taxon>
        <taxon>Bacillati</taxon>
        <taxon>Actinomycetota</taxon>
        <taxon>Actinomycetes</taxon>
        <taxon>Propionibacteriales</taxon>
        <taxon>Nocardioidaceae</taxon>
        <taxon>Marmoricola</taxon>
    </lineage>
</organism>